<organism evidence="1">
    <name type="scientific">marine sediment metagenome</name>
    <dbReference type="NCBI Taxonomy" id="412755"/>
    <lineage>
        <taxon>unclassified sequences</taxon>
        <taxon>metagenomes</taxon>
        <taxon>ecological metagenomes</taxon>
    </lineage>
</organism>
<dbReference type="EMBL" id="LAZR01050687">
    <property type="protein sequence ID" value="KKK86798.1"/>
    <property type="molecule type" value="Genomic_DNA"/>
</dbReference>
<feature type="non-terminal residue" evidence="1">
    <location>
        <position position="374"/>
    </location>
</feature>
<comment type="caution">
    <text evidence="1">The sequence shown here is derived from an EMBL/GenBank/DDBJ whole genome shotgun (WGS) entry which is preliminary data.</text>
</comment>
<evidence type="ECO:0000313" key="1">
    <source>
        <dbReference type="EMBL" id="KKK86798.1"/>
    </source>
</evidence>
<dbReference type="AlphaFoldDB" id="A0A0F8YZD0"/>
<reference evidence="1" key="1">
    <citation type="journal article" date="2015" name="Nature">
        <title>Complex archaea that bridge the gap between prokaryotes and eukaryotes.</title>
        <authorList>
            <person name="Spang A."/>
            <person name="Saw J.H."/>
            <person name="Jorgensen S.L."/>
            <person name="Zaremba-Niedzwiedzka K."/>
            <person name="Martijn J."/>
            <person name="Lind A.E."/>
            <person name="van Eijk R."/>
            <person name="Schleper C."/>
            <person name="Guy L."/>
            <person name="Ettema T.J."/>
        </authorList>
    </citation>
    <scope>NUCLEOTIDE SEQUENCE</scope>
</reference>
<gene>
    <name evidence="1" type="ORF">LCGC14_2759630</name>
</gene>
<name>A0A0F8YZD0_9ZZZZ</name>
<accession>A0A0F8YZD0</accession>
<proteinExistence type="predicted"/>
<sequence>MVDKFDPPKSCPPTPDDLTCKDFQLNNLIDACFIDSVVNENLNIGGAEIRVFKLLGIHEQGQLVDLTGMGEAISGGDQTTFPVSGGFTLVGSTCPSEWRSEQTGAGVIQSAFIGYDFGEHEIDKTNMRYGIDTFIRQHISRIIIQQGPLAKNRATKVRVERSDDGVTWFGVDIIDLPDDEFAHEIAFNTSAPSRRWRLRPIVFNGGASDFWIVVNLQLISLHETTLENLQDDFGFIEARNRDYASQSISLKASYDLIDVQTEFNRWGAGLPTQTFYFQVHFNSTVAALGRPVIIGDIFEVPSETQFSPTLEPIKKFVEVIDVGWSTEGYAPGWQPLIQRVIAEPAIPREETQDIFGDFVPQVDETGFLDVDTSK</sequence>
<protein>
    <submittedName>
        <fullName evidence="1">Uncharacterized protein</fullName>
    </submittedName>
</protein>